<dbReference type="STRING" id="336963.C4JFX2"/>
<feature type="compositionally biased region" description="Acidic residues" evidence="1">
    <location>
        <begin position="1"/>
        <end position="10"/>
    </location>
</feature>
<proteinExistence type="predicted"/>
<dbReference type="eggNOG" id="KOG1140">
    <property type="taxonomic scope" value="Eukaryota"/>
</dbReference>
<evidence type="ECO:0000256" key="1">
    <source>
        <dbReference type="SAM" id="MobiDB-lite"/>
    </source>
</evidence>
<evidence type="ECO:0000313" key="3">
    <source>
        <dbReference type="Proteomes" id="UP000002058"/>
    </source>
</evidence>
<feature type="compositionally biased region" description="Acidic residues" evidence="1">
    <location>
        <begin position="83"/>
        <end position="95"/>
    </location>
</feature>
<protein>
    <submittedName>
        <fullName evidence="2">Uncharacterized protein</fullName>
    </submittedName>
</protein>
<feature type="compositionally biased region" description="Acidic residues" evidence="1">
    <location>
        <begin position="43"/>
        <end position="71"/>
    </location>
</feature>
<dbReference type="AlphaFoldDB" id="C4JFX2"/>
<feature type="region of interest" description="Disordered" evidence="1">
    <location>
        <begin position="135"/>
        <end position="178"/>
    </location>
</feature>
<dbReference type="KEGG" id="ure:UREG_01052"/>
<gene>
    <name evidence="2" type="ORF">UREG_01052</name>
</gene>
<dbReference type="GeneID" id="8438256"/>
<feature type="compositionally biased region" description="Basic and acidic residues" evidence="1">
    <location>
        <begin position="11"/>
        <end position="20"/>
    </location>
</feature>
<reference evidence="3" key="1">
    <citation type="journal article" date="2009" name="Genome Res.">
        <title>Comparative genomic analyses of the human fungal pathogens Coccidioides and their relatives.</title>
        <authorList>
            <person name="Sharpton T.J."/>
            <person name="Stajich J.E."/>
            <person name="Rounsley S.D."/>
            <person name="Gardner M.J."/>
            <person name="Wortman J.R."/>
            <person name="Jordar V.S."/>
            <person name="Maiti R."/>
            <person name="Kodira C.D."/>
            <person name="Neafsey D.E."/>
            <person name="Zeng Q."/>
            <person name="Hung C.-Y."/>
            <person name="McMahan C."/>
            <person name="Muszewska A."/>
            <person name="Grynberg M."/>
            <person name="Mandel M.A."/>
            <person name="Kellner E.M."/>
            <person name="Barker B.M."/>
            <person name="Galgiani J.N."/>
            <person name="Orbach M.J."/>
            <person name="Kirkland T.N."/>
            <person name="Cole G.T."/>
            <person name="Henn M.R."/>
            <person name="Birren B.W."/>
            <person name="Taylor J.W."/>
        </authorList>
    </citation>
    <scope>NUCLEOTIDE SEQUENCE [LARGE SCALE GENOMIC DNA]</scope>
    <source>
        <strain evidence="3">UAMH 1704</strain>
    </source>
</reference>
<dbReference type="VEuPathDB" id="FungiDB:UREG_01052"/>
<feature type="region of interest" description="Disordered" evidence="1">
    <location>
        <begin position="1"/>
        <end position="118"/>
    </location>
</feature>
<organism evidence="2 3">
    <name type="scientific">Uncinocarpus reesii (strain UAMH 1704)</name>
    <dbReference type="NCBI Taxonomy" id="336963"/>
    <lineage>
        <taxon>Eukaryota</taxon>
        <taxon>Fungi</taxon>
        <taxon>Dikarya</taxon>
        <taxon>Ascomycota</taxon>
        <taxon>Pezizomycotina</taxon>
        <taxon>Eurotiomycetes</taxon>
        <taxon>Eurotiomycetidae</taxon>
        <taxon>Onygenales</taxon>
        <taxon>Onygenaceae</taxon>
        <taxon>Uncinocarpus</taxon>
    </lineage>
</organism>
<sequence>MLTSESDEVDDHSRDEERSYRAIIGFTTEGDIIEPDFPLAVADDQENADEEDDDEPDEGEEDGDEDEDMDDAASLLLATRDDSDVEMNTEDDLEAGEATLAGYPRPPPPPARTREEERVAAEMAAILINPSAYEGWPEASLPIGRGEAAGEDENEEPEGSRAQGENHDASNSSVVKIPKTPGFRMRKLSKALPYWEIKPARYHSHPIHPYEDIRKRKRLDCSH</sequence>
<keyword evidence="3" id="KW-1185">Reference proteome</keyword>
<dbReference type="RefSeq" id="XP_002541536.1">
    <property type="nucleotide sequence ID" value="XM_002541490.1"/>
</dbReference>
<evidence type="ECO:0000313" key="2">
    <source>
        <dbReference type="EMBL" id="EEP76203.1"/>
    </source>
</evidence>
<dbReference type="InParanoid" id="C4JFX2"/>
<dbReference type="HOGENOM" id="CLU_1240946_0_0_1"/>
<dbReference type="EMBL" id="CH476615">
    <property type="protein sequence ID" value="EEP76203.1"/>
    <property type="molecule type" value="Genomic_DNA"/>
</dbReference>
<accession>C4JFX2</accession>
<dbReference type="Proteomes" id="UP000002058">
    <property type="component" value="Unassembled WGS sequence"/>
</dbReference>
<name>C4JFX2_UNCRE</name>